<feature type="compositionally biased region" description="Low complexity" evidence="1">
    <location>
        <begin position="35"/>
        <end position="53"/>
    </location>
</feature>
<comment type="caution">
    <text evidence="3">The sequence shown here is derived from an EMBL/GenBank/DDBJ whole genome shotgun (WGS) entry which is preliminary data.</text>
</comment>
<dbReference type="PROSITE" id="PS51257">
    <property type="entry name" value="PROKAR_LIPOPROTEIN"/>
    <property type="match status" value="1"/>
</dbReference>
<evidence type="ECO:0000313" key="4">
    <source>
        <dbReference type="Proteomes" id="UP001185069"/>
    </source>
</evidence>
<keyword evidence="4" id="KW-1185">Reference proteome</keyword>
<organism evidence="3 4">
    <name type="scientific">Arthrobacter russicus</name>
    <dbReference type="NCBI Taxonomy" id="172040"/>
    <lineage>
        <taxon>Bacteria</taxon>
        <taxon>Bacillati</taxon>
        <taxon>Actinomycetota</taxon>
        <taxon>Actinomycetes</taxon>
        <taxon>Micrococcales</taxon>
        <taxon>Micrococcaceae</taxon>
        <taxon>Arthrobacter</taxon>
    </lineage>
</organism>
<dbReference type="Pfam" id="PF22504">
    <property type="entry name" value="DUF6993"/>
    <property type="match status" value="1"/>
</dbReference>
<dbReference type="InterPro" id="IPR054262">
    <property type="entry name" value="DUF6993"/>
</dbReference>
<feature type="domain" description="DUF6993" evidence="2">
    <location>
        <begin position="67"/>
        <end position="147"/>
    </location>
</feature>
<accession>A0ABU1J6V8</accession>
<evidence type="ECO:0000256" key="1">
    <source>
        <dbReference type="SAM" id="MobiDB-lite"/>
    </source>
</evidence>
<gene>
    <name evidence="3" type="ORF">JOE69_000401</name>
</gene>
<reference evidence="3 4" key="1">
    <citation type="submission" date="2023-07" db="EMBL/GenBank/DDBJ databases">
        <title>Sequencing the genomes of 1000 actinobacteria strains.</title>
        <authorList>
            <person name="Klenk H.-P."/>
        </authorList>
    </citation>
    <scope>NUCLEOTIDE SEQUENCE [LARGE SCALE GENOMIC DNA]</scope>
    <source>
        <strain evidence="3 4">DSM 14555</strain>
    </source>
</reference>
<dbReference type="EMBL" id="JAVDQF010000001">
    <property type="protein sequence ID" value="MDR6268163.1"/>
    <property type="molecule type" value="Genomic_DNA"/>
</dbReference>
<keyword evidence="3" id="KW-0449">Lipoprotein</keyword>
<evidence type="ECO:0000313" key="3">
    <source>
        <dbReference type="EMBL" id="MDR6268163.1"/>
    </source>
</evidence>
<name>A0ABU1J6V8_9MICC</name>
<dbReference type="RefSeq" id="WP_309795640.1">
    <property type="nucleotide sequence ID" value="NZ_BAAAHY010000006.1"/>
</dbReference>
<sequence length="149" mass="14611">MSGLQKTPGARLAGGIATGLLGVLLLAGCSGNTQTPAVSSPSSSGTSTAAPGPVDLMLAQVTSALGTLAGQSPKPSQDQVRSALQGLAATPSAVEVSISKTPTGLEVEAVQGSVKVDKSCVIGEIRNGAVSTTVQPVLPTGLCFVGDQR</sequence>
<protein>
    <submittedName>
        <fullName evidence="3">Outer membrane murein-binding lipoprotein Lpp</fullName>
    </submittedName>
</protein>
<evidence type="ECO:0000259" key="2">
    <source>
        <dbReference type="Pfam" id="PF22504"/>
    </source>
</evidence>
<proteinExistence type="predicted"/>
<dbReference type="Proteomes" id="UP001185069">
    <property type="component" value="Unassembled WGS sequence"/>
</dbReference>
<feature type="region of interest" description="Disordered" evidence="1">
    <location>
        <begin position="34"/>
        <end position="53"/>
    </location>
</feature>